<dbReference type="SUPFAM" id="SSF81653">
    <property type="entry name" value="Calcium ATPase, transduction domain A"/>
    <property type="match status" value="1"/>
</dbReference>
<dbReference type="GO" id="GO:0015086">
    <property type="term" value="F:cadmium ion transmembrane transporter activity"/>
    <property type="evidence" value="ECO:0007669"/>
    <property type="project" value="TreeGrafter"/>
</dbReference>
<keyword evidence="4 18" id="KW-1003">Cell membrane</keyword>
<dbReference type="InterPro" id="IPR036163">
    <property type="entry name" value="HMA_dom_sf"/>
</dbReference>
<feature type="region of interest" description="Disordered" evidence="19">
    <location>
        <begin position="956"/>
        <end position="975"/>
    </location>
</feature>
<evidence type="ECO:0000256" key="6">
    <source>
        <dbReference type="ARBA" id="ARBA00022692"/>
    </source>
</evidence>
<dbReference type="Gene3D" id="3.40.50.1000">
    <property type="entry name" value="HAD superfamily/HAD-like"/>
    <property type="match status" value="1"/>
</dbReference>
<dbReference type="CDD" id="cd00371">
    <property type="entry name" value="HMA"/>
    <property type="match status" value="2"/>
</dbReference>
<dbReference type="PANTHER" id="PTHR48085:SF5">
    <property type="entry name" value="CADMIUM_ZINC-TRANSPORTING ATPASE HMA4-RELATED"/>
    <property type="match status" value="1"/>
</dbReference>
<keyword evidence="15 18" id="KW-0472">Membrane</keyword>
<dbReference type="InterPro" id="IPR023214">
    <property type="entry name" value="HAD_sf"/>
</dbReference>
<dbReference type="SFLD" id="SFLDG00002">
    <property type="entry name" value="C1.7:_P-type_atpase_like"/>
    <property type="match status" value="1"/>
</dbReference>
<dbReference type="PRINTS" id="PR00119">
    <property type="entry name" value="CATATPASE"/>
</dbReference>
<keyword evidence="21" id="KW-0378">Hydrolase</keyword>
<feature type="transmembrane region" description="Helical" evidence="18">
    <location>
        <begin position="906"/>
        <end position="923"/>
    </location>
</feature>
<dbReference type="EMBL" id="CP037901">
    <property type="protein sequence ID" value="QBP12543.1"/>
    <property type="molecule type" value="Genomic_DNA"/>
</dbReference>
<dbReference type="RefSeq" id="WP_111733988.1">
    <property type="nucleotide sequence ID" value="NZ_CP037901.1"/>
</dbReference>
<dbReference type="GO" id="GO:0005886">
    <property type="term" value="C:plasma membrane"/>
    <property type="evidence" value="ECO:0007669"/>
    <property type="project" value="UniProtKB-SubCell"/>
</dbReference>
<dbReference type="PROSITE" id="PS50846">
    <property type="entry name" value="HMA_2"/>
    <property type="match status" value="2"/>
</dbReference>
<dbReference type="GO" id="GO:0005524">
    <property type="term" value="F:ATP binding"/>
    <property type="evidence" value="ECO:0007669"/>
    <property type="project" value="UniProtKB-UniRule"/>
</dbReference>
<comment type="catalytic activity">
    <reaction evidence="17">
        <text>Zn(2+)(in) + ATP + H2O = Zn(2+)(out) + ADP + phosphate + H(+)</text>
        <dbReference type="Rhea" id="RHEA:20621"/>
        <dbReference type="ChEBI" id="CHEBI:15377"/>
        <dbReference type="ChEBI" id="CHEBI:15378"/>
        <dbReference type="ChEBI" id="CHEBI:29105"/>
        <dbReference type="ChEBI" id="CHEBI:30616"/>
        <dbReference type="ChEBI" id="CHEBI:43474"/>
        <dbReference type="ChEBI" id="CHEBI:456216"/>
        <dbReference type="EC" id="7.2.2.12"/>
    </reaction>
</comment>
<comment type="subcellular location">
    <subcellularLocation>
        <location evidence="1">Cell membrane</location>
        <topology evidence="1">Multi-pass membrane protein</topology>
    </subcellularLocation>
</comment>
<dbReference type="PRINTS" id="PR00941">
    <property type="entry name" value="CDATPASE"/>
</dbReference>
<dbReference type="CDD" id="cd07546">
    <property type="entry name" value="P-type_ATPase_Pb_Zn_Cd2-like"/>
    <property type="match status" value="1"/>
</dbReference>
<dbReference type="SFLD" id="SFLDF00027">
    <property type="entry name" value="p-type_atpase"/>
    <property type="match status" value="1"/>
</dbReference>
<evidence type="ECO:0000256" key="15">
    <source>
        <dbReference type="ARBA" id="ARBA00023136"/>
    </source>
</evidence>
<evidence type="ECO:0000313" key="22">
    <source>
        <dbReference type="Proteomes" id="UP000253772"/>
    </source>
</evidence>
<dbReference type="Proteomes" id="UP000253772">
    <property type="component" value="Chromosome c2"/>
</dbReference>
<evidence type="ECO:0000256" key="3">
    <source>
        <dbReference type="ARBA" id="ARBA00022448"/>
    </source>
</evidence>
<dbReference type="PANTHER" id="PTHR48085">
    <property type="entry name" value="CADMIUM/ZINC-TRANSPORTING ATPASE HMA2-RELATED"/>
    <property type="match status" value="1"/>
</dbReference>
<evidence type="ECO:0000256" key="11">
    <source>
        <dbReference type="ARBA" id="ARBA00022967"/>
    </source>
</evidence>
<evidence type="ECO:0000256" key="5">
    <source>
        <dbReference type="ARBA" id="ARBA00022553"/>
    </source>
</evidence>
<evidence type="ECO:0000313" key="21">
    <source>
        <dbReference type="EMBL" id="QBP12543.1"/>
    </source>
</evidence>
<keyword evidence="12 18" id="KW-1133">Transmembrane helix</keyword>
<feature type="region of interest" description="Disordered" evidence="19">
    <location>
        <begin position="90"/>
        <end position="245"/>
    </location>
</feature>
<dbReference type="Gene3D" id="3.40.1110.10">
    <property type="entry name" value="Calcium-transporting ATPase, cytoplasmic domain N"/>
    <property type="match status" value="1"/>
</dbReference>
<feature type="transmembrane region" description="Helical" evidence="18">
    <location>
        <begin position="367"/>
        <end position="385"/>
    </location>
</feature>
<dbReference type="SUPFAM" id="SSF81665">
    <property type="entry name" value="Calcium ATPase, transmembrane domain M"/>
    <property type="match status" value="1"/>
</dbReference>
<dbReference type="PROSITE" id="PS01047">
    <property type="entry name" value="HMA_1"/>
    <property type="match status" value="2"/>
</dbReference>
<name>A0A482IYA9_9BURK</name>
<dbReference type="NCBIfam" id="TIGR01525">
    <property type="entry name" value="ATPase-IB_hvy"/>
    <property type="match status" value="1"/>
</dbReference>
<dbReference type="OrthoDB" id="8552908at2"/>
<evidence type="ECO:0000256" key="1">
    <source>
        <dbReference type="ARBA" id="ARBA00004651"/>
    </source>
</evidence>
<dbReference type="Gene3D" id="2.70.150.10">
    <property type="entry name" value="Calcium-transporting ATPase, cytoplasmic transduction domain A"/>
    <property type="match status" value="1"/>
</dbReference>
<dbReference type="InterPro" id="IPR044492">
    <property type="entry name" value="P_typ_ATPase_HD_dom"/>
</dbReference>
<dbReference type="InterPro" id="IPR023299">
    <property type="entry name" value="ATPase_P-typ_cyto_dom_N"/>
</dbReference>
<dbReference type="AlphaFoldDB" id="A0A482IYA9"/>
<dbReference type="GO" id="GO:0016887">
    <property type="term" value="F:ATP hydrolysis activity"/>
    <property type="evidence" value="ECO:0007669"/>
    <property type="project" value="InterPro"/>
</dbReference>
<keyword evidence="9 18" id="KW-0547">Nucleotide-binding</keyword>
<feature type="transmembrane region" description="Helical" evidence="18">
    <location>
        <begin position="343"/>
        <end position="361"/>
    </location>
</feature>
<evidence type="ECO:0000256" key="12">
    <source>
        <dbReference type="ARBA" id="ARBA00022989"/>
    </source>
</evidence>
<keyword evidence="7 18" id="KW-0479">Metal-binding</keyword>
<dbReference type="InterPro" id="IPR059000">
    <property type="entry name" value="ATPase_P-type_domA"/>
</dbReference>
<dbReference type="Pfam" id="PF00403">
    <property type="entry name" value="HMA"/>
    <property type="match status" value="2"/>
</dbReference>
<proteinExistence type="inferred from homology"/>
<dbReference type="InterPro" id="IPR027256">
    <property type="entry name" value="P-typ_ATPase_IB"/>
</dbReference>
<dbReference type="EC" id="7.2.2.12" evidence="16"/>
<dbReference type="InterPro" id="IPR018303">
    <property type="entry name" value="ATPase_P-typ_P_site"/>
</dbReference>
<dbReference type="NCBIfam" id="TIGR01494">
    <property type="entry name" value="ATPase_P-type"/>
    <property type="match status" value="1"/>
</dbReference>
<dbReference type="NCBIfam" id="TIGR01512">
    <property type="entry name" value="ATPase-IB2_Cd"/>
    <property type="match status" value="1"/>
</dbReference>
<keyword evidence="11" id="KW-1278">Translocase</keyword>
<dbReference type="InterPro" id="IPR006122">
    <property type="entry name" value="HMA_Cu_ion-bd"/>
</dbReference>
<feature type="compositionally biased region" description="Basic and acidic residues" evidence="19">
    <location>
        <begin position="96"/>
        <end position="131"/>
    </location>
</feature>
<feature type="compositionally biased region" description="Basic and acidic residues" evidence="19">
    <location>
        <begin position="160"/>
        <end position="176"/>
    </location>
</feature>
<keyword evidence="14" id="KW-0406">Ion transport</keyword>
<dbReference type="NCBIfam" id="TIGR00003">
    <property type="entry name" value="copper ion binding protein"/>
    <property type="match status" value="1"/>
</dbReference>
<evidence type="ECO:0000256" key="8">
    <source>
        <dbReference type="ARBA" id="ARBA00022737"/>
    </source>
</evidence>
<evidence type="ECO:0000256" key="4">
    <source>
        <dbReference type="ARBA" id="ARBA00022475"/>
    </source>
</evidence>
<dbReference type="InterPro" id="IPR051014">
    <property type="entry name" value="Cation_Transport_ATPase_IB"/>
</dbReference>
<dbReference type="InterPro" id="IPR001757">
    <property type="entry name" value="P_typ_ATPase"/>
</dbReference>
<comment type="similarity">
    <text evidence="2 18">Belongs to the cation transport ATPase (P-type) (TC 3.A.3) family. Type IB subfamily.</text>
</comment>
<keyword evidence="13" id="KW-0186">Copper</keyword>
<gene>
    <name evidence="21" type="primary">cadA</name>
    <name evidence="21" type="ORF">DDF84_022765</name>
</gene>
<dbReference type="FunFam" id="2.70.150.10:FF:000002">
    <property type="entry name" value="Copper-transporting ATPase 1, putative"/>
    <property type="match status" value="1"/>
</dbReference>
<evidence type="ECO:0000256" key="2">
    <source>
        <dbReference type="ARBA" id="ARBA00006024"/>
    </source>
</evidence>
<dbReference type="InterPro" id="IPR017969">
    <property type="entry name" value="Heavy-metal-associated_CS"/>
</dbReference>
<organism evidence="21 22">
    <name type="scientific">Cupriavidus metallidurans</name>
    <dbReference type="NCBI Taxonomy" id="119219"/>
    <lineage>
        <taxon>Bacteria</taxon>
        <taxon>Pseudomonadati</taxon>
        <taxon>Pseudomonadota</taxon>
        <taxon>Betaproteobacteria</taxon>
        <taxon>Burkholderiales</taxon>
        <taxon>Burkholderiaceae</taxon>
        <taxon>Cupriavidus</taxon>
    </lineage>
</organism>
<dbReference type="GO" id="GO:0005507">
    <property type="term" value="F:copper ion binding"/>
    <property type="evidence" value="ECO:0007669"/>
    <property type="project" value="InterPro"/>
</dbReference>
<keyword evidence="6 18" id="KW-0812">Transmembrane</keyword>
<evidence type="ECO:0000256" key="7">
    <source>
        <dbReference type="ARBA" id="ARBA00022723"/>
    </source>
</evidence>
<dbReference type="InterPro" id="IPR008250">
    <property type="entry name" value="ATPase_P-typ_transduc_dom_A_sf"/>
</dbReference>
<keyword evidence="5" id="KW-0597">Phosphoprotein</keyword>
<evidence type="ECO:0000256" key="13">
    <source>
        <dbReference type="ARBA" id="ARBA00023008"/>
    </source>
</evidence>
<evidence type="ECO:0000259" key="20">
    <source>
        <dbReference type="PROSITE" id="PS50846"/>
    </source>
</evidence>
<sequence length="975" mass="101672">MSLKTDDHTQASSERLGFRVEGMDCASCVGKIETALERMAGISEVSVNFAAETLALTRIEGAKTSARDIEKKIRALGFDVERLPDFAASTSAPHLDASHGRGGSDDNHAHNHGGHDHSGCDGHHEHGDQGHAQKHSHDHSGCDGHHERGDQSHTVASDQAQKHSHDHGECGGDHNHVHAAGSPEHHDHHACGGHEEKGGHGGHDHSHEHGACGGDHPHDNSHGSCATPVQVGSRAASPPSAPPNLSMRVEGMDCASCIGKIETALGRMAGLSDVRINFTTETLELTLAPDTTTRVADVERTIKNLGFGVSDVQQRDSGTPASVSAPPTSTRVQRWWQTKKGKLVVGLGALMGAAYAVAQFFPTHAEWIFAAAVVAGVVPFARKAFALAISGSPFSIEMLMSVAAIGALVIGEAEEAAAVVFLFAVGELLESVAAGRARAGIKALASLVPKTAVLLNASGGQKTVPASELRVNDRVLVRPGDRVPADGVIDHGSSSLDESPITGESVPRVKSGGEQVFAGSINVDGVLQVRVEKVASDNTIARIIHLVEQAQSSKAPTARFIEKFSRIYTPAVMAIAALIVVGPPLLMGADWFTWLYRGLALLLIACPCALVLSTPAAIASGLAVATRRGLLIKGGNALETIGKVRAIAFDKTGTLTQGKPLVTDIVAYGPGGEDGVLVLAAAVETGSNHPLAKAIVERAHADELSVPKATDASATAGKAVHATVHGRKLAVGSPTHAEQVAKLSTAQRKTIEQLEDGGKTVAVLFDEQEKAVLGLLALRDEPRRDARAAVAQLRELGVRSVMLTGDNRRTAKAIAGDLGIDWKAELLPQDKLRIVNEIKRDAKVAMVGDGINDAPALATADVGIAMGGGTDVALETADAALLKSRVTDVAHLIALSRATMSNIHQNVVFALGLKGLFLVTTVFGVTGLWVAVMADTGATALVTLNALRLLRFGKQKTADSDGDGGVSARRLSVAT</sequence>
<evidence type="ECO:0000256" key="14">
    <source>
        <dbReference type="ARBA" id="ARBA00023065"/>
    </source>
</evidence>
<feature type="compositionally biased region" description="Basic and acidic residues" evidence="19">
    <location>
        <begin position="183"/>
        <end position="221"/>
    </location>
</feature>
<reference evidence="21 22" key="1">
    <citation type="submission" date="2019-03" db="EMBL/GenBank/DDBJ databases">
        <title>Comparative insights into the high quality Complete genome sequence of highly metal resistant Cupriavidus metallidurans strain BS1 isolated from a gold-copper mine.</title>
        <authorList>
            <person name="Mazhar H.S."/>
            <person name="Rensing C."/>
        </authorList>
    </citation>
    <scope>NUCLEOTIDE SEQUENCE [LARGE SCALE GENOMIC DNA]</scope>
    <source>
        <strain evidence="21 22">BS1</strain>
    </source>
</reference>
<dbReference type="GO" id="GO:0016463">
    <property type="term" value="F:P-type zinc transporter activity"/>
    <property type="evidence" value="ECO:0007669"/>
    <property type="project" value="UniProtKB-EC"/>
</dbReference>
<evidence type="ECO:0000256" key="9">
    <source>
        <dbReference type="ARBA" id="ARBA00022741"/>
    </source>
</evidence>
<dbReference type="InterPro" id="IPR006121">
    <property type="entry name" value="HMA_dom"/>
</dbReference>
<feature type="domain" description="HMA" evidence="20">
    <location>
        <begin position="243"/>
        <end position="310"/>
    </location>
</feature>
<keyword evidence="10 18" id="KW-0067">ATP-binding</keyword>
<feature type="transmembrane region" description="Helical" evidence="18">
    <location>
        <begin position="567"/>
        <end position="587"/>
    </location>
</feature>
<evidence type="ECO:0000256" key="17">
    <source>
        <dbReference type="ARBA" id="ARBA00047308"/>
    </source>
</evidence>
<evidence type="ECO:0000256" key="19">
    <source>
        <dbReference type="SAM" id="MobiDB-lite"/>
    </source>
</evidence>
<dbReference type="InterPro" id="IPR023298">
    <property type="entry name" value="ATPase_P-typ_TM_dom_sf"/>
</dbReference>
<dbReference type="SFLD" id="SFLDS00003">
    <property type="entry name" value="Haloacid_Dehalogenase"/>
    <property type="match status" value="1"/>
</dbReference>
<feature type="transmembrane region" description="Helical" evidence="18">
    <location>
        <begin position="599"/>
        <end position="625"/>
    </location>
</feature>
<evidence type="ECO:0000256" key="18">
    <source>
        <dbReference type="RuleBase" id="RU362081"/>
    </source>
</evidence>
<evidence type="ECO:0000256" key="10">
    <source>
        <dbReference type="ARBA" id="ARBA00022840"/>
    </source>
</evidence>
<feature type="domain" description="HMA" evidence="20">
    <location>
        <begin position="14"/>
        <end position="81"/>
    </location>
</feature>
<feature type="compositionally biased region" description="Basic and acidic residues" evidence="19">
    <location>
        <begin position="138"/>
        <end position="151"/>
    </location>
</feature>
<dbReference type="NCBIfam" id="TIGR01511">
    <property type="entry name" value="ATPase-IB1_Cu"/>
    <property type="match status" value="1"/>
</dbReference>
<evidence type="ECO:0000256" key="16">
    <source>
        <dbReference type="ARBA" id="ARBA00039097"/>
    </source>
</evidence>
<keyword evidence="8" id="KW-0677">Repeat</keyword>
<dbReference type="Gene3D" id="3.30.70.100">
    <property type="match status" value="2"/>
</dbReference>
<protein>
    <recommendedName>
        <fullName evidence="16">P-type Zn(2+) transporter</fullName>
        <ecNumber evidence="16">7.2.2.12</ecNumber>
    </recommendedName>
</protein>
<dbReference type="Pfam" id="PF00122">
    <property type="entry name" value="E1-E2_ATPase"/>
    <property type="match status" value="1"/>
</dbReference>
<keyword evidence="3" id="KW-0813">Transport</keyword>
<dbReference type="Pfam" id="PF00702">
    <property type="entry name" value="Hydrolase"/>
    <property type="match status" value="1"/>
</dbReference>
<dbReference type="PROSITE" id="PS00154">
    <property type="entry name" value="ATPASE_E1_E2"/>
    <property type="match status" value="1"/>
</dbReference>
<dbReference type="InterPro" id="IPR036412">
    <property type="entry name" value="HAD-like_sf"/>
</dbReference>
<accession>A0A482IYA9</accession>
<dbReference type="SUPFAM" id="SSF56784">
    <property type="entry name" value="HAD-like"/>
    <property type="match status" value="1"/>
</dbReference>
<dbReference type="SUPFAM" id="SSF55008">
    <property type="entry name" value="HMA, heavy metal-associated domain"/>
    <property type="match status" value="2"/>
</dbReference>